<proteinExistence type="predicted"/>
<dbReference type="InterPro" id="IPR004155">
    <property type="entry name" value="PBS_lyase_HEAT"/>
</dbReference>
<organism evidence="4 5">
    <name type="scientific">Vasconcelosia minhoensis LEGE 07310</name>
    <dbReference type="NCBI Taxonomy" id="915328"/>
    <lineage>
        <taxon>Bacteria</taxon>
        <taxon>Bacillati</taxon>
        <taxon>Cyanobacteriota</taxon>
        <taxon>Cyanophyceae</taxon>
        <taxon>Nodosilineales</taxon>
        <taxon>Cymatolegaceae</taxon>
        <taxon>Vasconcelosia</taxon>
        <taxon>Vasconcelosia minhoensis</taxon>
    </lineage>
</organism>
<accession>A0A8J7DN87</accession>
<keyword evidence="1" id="KW-0042">Antenna complex</keyword>
<dbReference type="InterPro" id="IPR016024">
    <property type="entry name" value="ARM-type_fold"/>
</dbReference>
<evidence type="ECO:0000259" key="3">
    <source>
        <dbReference type="SMART" id="SM00932"/>
    </source>
</evidence>
<dbReference type="PANTHER" id="PTHR12697">
    <property type="entry name" value="PBS LYASE HEAT-LIKE PROTEIN"/>
    <property type="match status" value="1"/>
</dbReference>
<dbReference type="InterPro" id="IPR011989">
    <property type="entry name" value="ARM-like"/>
</dbReference>
<dbReference type="InterPro" id="IPR014824">
    <property type="entry name" value="Nfu/NifU_N"/>
</dbReference>
<keyword evidence="2" id="KW-0605">Phycobilisome</keyword>
<evidence type="ECO:0000313" key="5">
    <source>
        <dbReference type="Proteomes" id="UP000636505"/>
    </source>
</evidence>
<dbReference type="Gene3D" id="3.30.1370.70">
    <property type="entry name" value="Scaffold protein Nfu/NifU, N-terminal domain"/>
    <property type="match status" value="1"/>
</dbReference>
<dbReference type="Pfam" id="PF08712">
    <property type="entry name" value="Nfu_N"/>
    <property type="match status" value="1"/>
</dbReference>
<dbReference type="InterPro" id="IPR025989">
    <property type="entry name" value="Virulence_F_dom"/>
</dbReference>
<dbReference type="SUPFAM" id="SSF110836">
    <property type="entry name" value="Hypothetical protein SAV1430"/>
    <property type="match status" value="1"/>
</dbReference>
<dbReference type="Pfam" id="PF13646">
    <property type="entry name" value="HEAT_2"/>
    <property type="match status" value="1"/>
</dbReference>
<feature type="domain" description="Scaffold protein Nfu/NifU N-terminal" evidence="3">
    <location>
        <begin position="4"/>
        <end position="88"/>
    </location>
</feature>
<dbReference type="Pfam" id="PF13769">
    <property type="entry name" value="Virulence_fact"/>
    <property type="match status" value="1"/>
</dbReference>
<dbReference type="PANTHER" id="PTHR12697:SF37">
    <property type="entry name" value="CONSERVED VIRULENCE FACTOR C"/>
    <property type="match status" value="1"/>
</dbReference>
<comment type="caution">
    <text evidence="4">The sequence shown here is derived from an EMBL/GenBank/DDBJ whole genome shotgun (WGS) entry which is preliminary data.</text>
</comment>
<evidence type="ECO:0000256" key="1">
    <source>
        <dbReference type="ARBA" id="ARBA00022549"/>
    </source>
</evidence>
<dbReference type="Gene3D" id="1.25.10.10">
    <property type="entry name" value="Leucine-rich Repeat Variant"/>
    <property type="match status" value="1"/>
</dbReference>
<dbReference type="SMART" id="SM00932">
    <property type="entry name" value="Nfu_N"/>
    <property type="match status" value="1"/>
</dbReference>
<reference evidence="4" key="1">
    <citation type="submission" date="2020-10" db="EMBL/GenBank/DDBJ databases">
        <authorList>
            <person name="Castelo-Branco R."/>
            <person name="Eusebio N."/>
            <person name="Adriana R."/>
            <person name="Vieira A."/>
            <person name="Brugerolle De Fraissinette N."/>
            <person name="Rezende De Castro R."/>
            <person name="Schneider M.P."/>
            <person name="Vasconcelos V."/>
            <person name="Leao P.N."/>
        </authorList>
    </citation>
    <scope>NUCLEOTIDE SEQUENCE</scope>
    <source>
        <strain evidence="4">LEGE 07310</strain>
    </source>
</reference>
<gene>
    <name evidence="4" type="ORF">IQ241_10895</name>
</gene>
<dbReference type="Proteomes" id="UP000636505">
    <property type="component" value="Unassembled WGS sequence"/>
</dbReference>
<evidence type="ECO:0000256" key="2">
    <source>
        <dbReference type="ARBA" id="ARBA00022738"/>
    </source>
</evidence>
<protein>
    <submittedName>
        <fullName evidence="4">Virulence factor</fullName>
    </submittedName>
</protein>
<dbReference type="GO" id="GO:0030089">
    <property type="term" value="C:phycobilisome"/>
    <property type="evidence" value="ECO:0007669"/>
    <property type="project" value="UniProtKB-KW"/>
</dbReference>
<dbReference type="InterPro" id="IPR036498">
    <property type="entry name" value="Nfu/NifU_N_sf"/>
</dbReference>
<dbReference type="AlphaFoldDB" id="A0A8J7DN87"/>
<dbReference type="SMART" id="SM00567">
    <property type="entry name" value="EZ_HEAT"/>
    <property type="match status" value="4"/>
</dbReference>
<evidence type="ECO:0000313" key="4">
    <source>
        <dbReference type="EMBL" id="MBE9077795.1"/>
    </source>
</evidence>
<dbReference type="EMBL" id="JADEXG010000021">
    <property type="protein sequence ID" value="MBE9077795.1"/>
    <property type="molecule type" value="Genomic_DNA"/>
</dbReference>
<dbReference type="GO" id="GO:0016491">
    <property type="term" value="F:oxidoreductase activity"/>
    <property type="evidence" value="ECO:0007669"/>
    <property type="project" value="TreeGrafter"/>
</dbReference>
<dbReference type="SUPFAM" id="SSF48371">
    <property type="entry name" value="ARM repeat"/>
    <property type="match status" value="1"/>
</dbReference>
<keyword evidence="5" id="KW-1185">Reference proteome</keyword>
<name>A0A8J7DN87_9CYAN</name>
<sequence length="401" mass="43103">MQLVSIETTPSPNCIKLNLNGTISPKSVTVQQGNSSADTPAFAQQLLAIEAVQSVFLVNDFITLTRQGSADWRPILAQAADILGIADKADAELLNQLSQPPKQSDNASSAASQSASSLGKVEVAIQMFRGIPVQVRALAADGQQARVALPERFSQTLQRAIQATAADYVAERYWEPYQASAGDPERVAQQVADEIVSLIDAEELARIEAEAIAGQSAAESTHDAARQQALLADLSQADWKQRLKALQQIEATPAALPAIAAALNDEKSTIRRWAAALLGASARPEAVEPLCQTVLTDPAAMVRRTAGDALSDLGDSRARTTLEQALQDPSKLVRWRAARFLNEMGDETAIEPLCQAVKGETEFDVRVEMRAALERIQGGGKTQAPMWMRLTEDLSRSAKLS</sequence>